<dbReference type="Pfam" id="PF13847">
    <property type="entry name" value="Methyltransf_31"/>
    <property type="match status" value="1"/>
</dbReference>
<name>A0A1R3R999_ASPC5</name>
<dbReference type="Proteomes" id="UP000188318">
    <property type="component" value="Unassembled WGS sequence"/>
</dbReference>
<keyword evidence="2" id="KW-0808">Transferase</keyword>
<evidence type="ECO:0000256" key="1">
    <source>
        <dbReference type="ARBA" id="ARBA00022603"/>
    </source>
</evidence>
<dbReference type="InterPro" id="IPR029063">
    <property type="entry name" value="SAM-dependent_MTases_sf"/>
</dbReference>
<dbReference type="InterPro" id="IPR050320">
    <property type="entry name" value="N5-glutamine_MTase"/>
</dbReference>
<dbReference type="PANTHER" id="PTHR18895:SF74">
    <property type="entry name" value="MTRF1L RELEASE FACTOR GLUTAMINE METHYLTRANSFERASE"/>
    <property type="match status" value="1"/>
</dbReference>
<evidence type="ECO:0000256" key="3">
    <source>
        <dbReference type="ARBA" id="ARBA00022691"/>
    </source>
</evidence>
<accession>A0A1R3R999</accession>
<keyword evidence="6" id="KW-1185">Reference proteome</keyword>
<dbReference type="EMBL" id="KV907512">
    <property type="protein sequence ID" value="OOF91058.1"/>
    <property type="molecule type" value="Genomic_DNA"/>
</dbReference>
<protein>
    <recommendedName>
        <fullName evidence="4">Methyltransferase domain-containing protein</fullName>
    </recommendedName>
</protein>
<evidence type="ECO:0000256" key="2">
    <source>
        <dbReference type="ARBA" id="ARBA00022679"/>
    </source>
</evidence>
<proteinExistence type="predicted"/>
<dbReference type="GO" id="GO:0032259">
    <property type="term" value="P:methylation"/>
    <property type="evidence" value="ECO:0007669"/>
    <property type="project" value="UniProtKB-KW"/>
</dbReference>
<dbReference type="OMA" id="MPRIPYS"/>
<dbReference type="CDD" id="cd02440">
    <property type="entry name" value="AdoMet_MTases"/>
    <property type="match status" value="1"/>
</dbReference>
<dbReference type="GO" id="GO:0005739">
    <property type="term" value="C:mitochondrion"/>
    <property type="evidence" value="ECO:0007669"/>
    <property type="project" value="TreeGrafter"/>
</dbReference>
<dbReference type="Gene3D" id="3.40.50.150">
    <property type="entry name" value="Vaccinia Virus protein VP39"/>
    <property type="match status" value="1"/>
</dbReference>
<dbReference type="InterPro" id="IPR002052">
    <property type="entry name" value="DNA_methylase_N6_adenine_CS"/>
</dbReference>
<sequence>MPRLPNRTILDAYRQDHLLPLLLQECRTLRSAKSELRWLKERAVHMAQLNLAKRAVTSKRCFQGWRSLLRSMCRGRSRGLPLQYILGDQPFGDLDIRCKRGVLIPRPETETFTFHAANLILNDILDKKNSPGENRTTSLRIMDLCTGTGCISLLLHALVAPHVQTISIIGIDISPAAIDLARKNLMHNVRQGYLSDRALTDITFRQGDVLDTVGDSLGSSIHTGLPPDVIISNPPYISQESFRDGTTTRSVRIFEPRIALVPPRYHQDMSGLPPNEQEDIFYYHILSLSFGMKTSLVILECGDHSQGARVAALCNDLAAEYSQVGNLRISIWPAADQHIAGDSYEYTEPCVVIVQRY</sequence>
<dbReference type="NCBIfam" id="TIGR00536">
    <property type="entry name" value="hemK_fam"/>
    <property type="match status" value="1"/>
</dbReference>
<dbReference type="STRING" id="602072.A0A1R3R999"/>
<dbReference type="VEuPathDB" id="FungiDB:ASPCADRAFT_211281"/>
<dbReference type="SUPFAM" id="SSF53335">
    <property type="entry name" value="S-adenosyl-L-methionine-dependent methyltransferases"/>
    <property type="match status" value="1"/>
</dbReference>
<evidence type="ECO:0000313" key="5">
    <source>
        <dbReference type="EMBL" id="OOF91058.1"/>
    </source>
</evidence>
<feature type="non-terminal residue" evidence="5">
    <location>
        <position position="357"/>
    </location>
</feature>
<dbReference type="InterPro" id="IPR004556">
    <property type="entry name" value="HemK-like"/>
</dbReference>
<dbReference type="AlphaFoldDB" id="A0A1R3R999"/>
<reference evidence="6" key="1">
    <citation type="journal article" date="2017" name="Genome Biol.">
        <title>Comparative genomics reveals high biological diversity and specific adaptations in the industrially and medically important fungal genus Aspergillus.</title>
        <authorList>
            <person name="de Vries R.P."/>
            <person name="Riley R."/>
            <person name="Wiebenga A."/>
            <person name="Aguilar-Osorio G."/>
            <person name="Amillis S."/>
            <person name="Uchima C.A."/>
            <person name="Anderluh G."/>
            <person name="Asadollahi M."/>
            <person name="Askin M."/>
            <person name="Barry K."/>
            <person name="Battaglia E."/>
            <person name="Bayram O."/>
            <person name="Benocci T."/>
            <person name="Braus-Stromeyer S.A."/>
            <person name="Caldana C."/>
            <person name="Canovas D."/>
            <person name="Cerqueira G.C."/>
            <person name="Chen F."/>
            <person name="Chen W."/>
            <person name="Choi C."/>
            <person name="Clum A."/>
            <person name="Dos Santos R.A."/>
            <person name="Damasio A.R."/>
            <person name="Diallinas G."/>
            <person name="Emri T."/>
            <person name="Fekete E."/>
            <person name="Flipphi M."/>
            <person name="Freyberg S."/>
            <person name="Gallo A."/>
            <person name="Gournas C."/>
            <person name="Habgood R."/>
            <person name="Hainaut M."/>
            <person name="Harispe M.L."/>
            <person name="Henrissat B."/>
            <person name="Hilden K.S."/>
            <person name="Hope R."/>
            <person name="Hossain A."/>
            <person name="Karabika E."/>
            <person name="Karaffa L."/>
            <person name="Karanyi Z."/>
            <person name="Krasevec N."/>
            <person name="Kuo A."/>
            <person name="Kusch H."/>
            <person name="LaButti K."/>
            <person name="Lagendijk E.L."/>
            <person name="Lapidus A."/>
            <person name="Levasseur A."/>
            <person name="Lindquist E."/>
            <person name="Lipzen A."/>
            <person name="Logrieco A.F."/>
            <person name="MacCabe A."/>
            <person name="Maekelae M.R."/>
            <person name="Malavazi I."/>
            <person name="Melin P."/>
            <person name="Meyer V."/>
            <person name="Mielnichuk N."/>
            <person name="Miskei M."/>
            <person name="Molnar A.P."/>
            <person name="Mule G."/>
            <person name="Ngan C.Y."/>
            <person name="Orejas M."/>
            <person name="Orosz E."/>
            <person name="Ouedraogo J.P."/>
            <person name="Overkamp K.M."/>
            <person name="Park H.-S."/>
            <person name="Perrone G."/>
            <person name="Piumi F."/>
            <person name="Punt P.J."/>
            <person name="Ram A.F."/>
            <person name="Ramon A."/>
            <person name="Rauscher S."/>
            <person name="Record E."/>
            <person name="Riano-Pachon D.M."/>
            <person name="Robert V."/>
            <person name="Roehrig J."/>
            <person name="Ruller R."/>
            <person name="Salamov A."/>
            <person name="Salih N.S."/>
            <person name="Samson R.A."/>
            <person name="Sandor E."/>
            <person name="Sanguinetti M."/>
            <person name="Schuetze T."/>
            <person name="Sepcic K."/>
            <person name="Shelest E."/>
            <person name="Sherlock G."/>
            <person name="Sophianopoulou V."/>
            <person name="Squina F.M."/>
            <person name="Sun H."/>
            <person name="Susca A."/>
            <person name="Todd R.B."/>
            <person name="Tsang A."/>
            <person name="Unkles S.E."/>
            <person name="van de Wiele N."/>
            <person name="van Rossen-Uffink D."/>
            <person name="Oliveira J.V."/>
            <person name="Vesth T.C."/>
            <person name="Visser J."/>
            <person name="Yu J.-H."/>
            <person name="Zhou M."/>
            <person name="Andersen M.R."/>
            <person name="Archer D.B."/>
            <person name="Baker S.E."/>
            <person name="Benoit I."/>
            <person name="Brakhage A.A."/>
            <person name="Braus G.H."/>
            <person name="Fischer R."/>
            <person name="Frisvad J.C."/>
            <person name="Goldman G.H."/>
            <person name="Houbraken J."/>
            <person name="Oakley B."/>
            <person name="Pocsi I."/>
            <person name="Scazzocchio C."/>
            <person name="Seiboth B."/>
            <person name="vanKuyk P.A."/>
            <person name="Wortman J."/>
            <person name="Dyer P.S."/>
            <person name="Grigoriev I.V."/>
        </authorList>
    </citation>
    <scope>NUCLEOTIDE SEQUENCE [LARGE SCALE GENOMIC DNA]</scope>
    <source>
        <strain evidence="6">ITEM 5010</strain>
    </source>
</reference>
<dbReference type="GO" id="GO:0003676">
    <property type="term" value="F:nucleic acid binding"/>
    <property type="evidence" value="ECO:0007669"/>
    <property type="project" value="InterPro"/>
</dbReference>
<organism evidence="5 6">
    <name type="scientific">Aspergillus carbonarius (strain ITEM 5010)</name>
    <dbReference type="NCBI Taxonomy" id="602072"/>
    <lineage>
        <taxon>Eukaryota</taxon>
        <taxon>Fungi</taxon>
        <taxon>Dikarya</taxon>
        <taxon>Ascomycota</taxon>
        <taxon>Pezizomycotina</taxon>
        <taxon>Eurotiomycetes</taxon>
        <taxon>Eurotiomycetidae</taxon>
        <taxon>Eurotiales</taxon>
        <taxon>Aspergillaceae</taxon>
        <taxon>Aspergillus</taxon>
        <taxon>Aspergillus subgen. Circumdati</taxon>
    </lineage>
</organism>
<feature type="domain" description="Methyltransferase" evidence="4">
    <location>
        <begin position="138"/>
        <end position="211"/>
    </location>
</feature>
<evidence type="ECO:0000313" key="6">
    <source>
        <dbReference type="Proteomes" id="UP000188318"/>
    </source>
</evidence>
<gene>
    <name evidence="5" type="ORF">ASPCADRAFT_211281</name>
</gene>
<evidence type="ECO:0000259" key="4">
    <source>
        <dbReference type="Pfam" id="PF13847"/>
    </source>
</evidence>
<keyword evidence="3" id="KW-0949">S-adenosyl-L-methionine</keyword>
<dbReference type="PROSITE" id="PS00092">
    <property type="entry name" value="N6_MTASE"/>
    <property type="match status" value="1"/>
</dbReference>
<keyword evidence="1" id="KW-0489">Methyltransferase</keyword>
<dbReference type="GO" id="GO:0008276">
    <property type="term" value="F:protein methyltransferase activity"/>
    <property type="evidence" value="ECO:0007669"/>
    <property type="project" value="InterPro"/>
</dbReference>
<dbReference type="PANTHER" id="PTHR18895">
    <property type="entry name" value="HEMK METHYLTRANSFERASE"/>
    <property type="match status" value="1"/>
</dbReference>
<dbReference type="OrthoDB" id="269872at2759"/>
<dbReference type="InterPro" id="IPR025714">
    <property type="entry name" value="Methyltranfer_dom"/>
</dbReference>